<dbReference type="EMBL" id="JAYXUG010000006">
    <property type="protein sequence ID" value="MEC6832143.1"/>
    <property type="molecule type" value="Genomic_DNA"/>
</dbReference>
<evidence type="ECO:0000313" key="4">
    <source>
        <dbReference type="Proteomes" id="UP001306119"/>
    </source>
</evidence>
<dbReference type="EMBL" id="FUWP01000002">
    <property type="protein sequence ID" value="SJZ91435.1"/>
    <property type="molecule type" value="Genomic_DNA"/>
</dbReference>
<accession>A0A1T4PIM8</accession>
<dbReference type="RefSeq" id="WP_080173673.1">
    <property type="nucleotide sequence ID" value="NZ_AP024854.1"/>
</dbReference>
<evidence type="ECO:0000313" key="2">
    <source>
        <dbReference type="EMBL" id="SJZ91435.1"/>
    </source>
</evidence>
<proteinExistence type="predicted"/>
<name>A0A1T4PIM8_9GAMM</name>
<reference evidence="1 4" key="2">
    <citation type="submission" date="2024-01" db="EMBL/GenBank/DDBJ databases">
        <title>Active colonisers of the gastrointestinal tract of Atlantic salmon farmed in a warm water region.</title>
        <authorList>
            <person name="Bowman J.P."/>
        </authorList>
    </citation>
    <scope>NUCLEOTIDE SEQUENCE [LARGE SCALE GENOMIC DNA]</scope>
    <source>
        <strain evidence="1 4">S3MW1</strain>
    </source>
</reference>
<keyword evidence="4" id="KW-1185">Reference proteome</keyword>
<dbReference type="Proteomes" id="UP000191116">
    <property type="component" value="Unassembled WGS sequence"/>
</dbReference>
<reference evidence="2 3" key="1">
    <citation type="submission" date="2017-02" db="EMBL/GenBank/DDBJ databases">
        <authorList>
            <person name="Peterson S.W."/>
        </authorList>
    </citation>
    <scope>NUCLEOTIDE SEQUENCE [LARGE SCALE GENOMIC DNA]</scope>
    <source>
        <strain evidence="2 3">CECT 9189</strain>
    </source>
</reference>
<sequence length="72" mass="8553">MKKMSSSYRLQIIKEVAQKRQMRSIEDPMARHISELLECHHNEPIKTSPTFSDNHYDDHIGGWISDLWDQNK</sequence>
<protein>
    <submittedName>
        <fullName evidence="2">Uncharacterized protein</fullName>
    </submittedName>
</protein>
<organism evidence="2 3">
    <name type="scientific">Photobacterium toruni</name>
    <dbReference type="NCBI Taxonomy" id="1935446"/>
    <lineage>
        <taxon>Bacteria</taxon>
        <taxon>Pseudomonadati</taxon>
        <taxon>Pseudomonadota</taxon>
        <taxon>Gammaproteobacteria</taxon>
        <taxon>Vibrionales</taxon>
        <taxon>Vibrionaceae</taxon>
        <taxon>Photobacterium</taxon>
    </lineage>
</organism>
<dbReference type="AlphaFoldDB" id="A0A1T4PIM8"/>
<gene>
    <name evidence="2" type="ORF">CZ814_00834</name>
    <name evidence="1" type="ORF">VXS06_10260</name>
</gene>
<evidence type="ECO:0000313" key="3">
    <source>
        <dbReference type="Proteomes" id="UP000191116"/>
    </source>
</evidence>
<dbReference type="Proteomes" id="UP001306119">
    <property type="component" value="Unassembled WGS sequence"/>
</dbReference>
<evidence type="ECO:0000313" key="1">
    <source>
        <dbReference type="EMBL" id="MEC6832143.1"/>
    </source>
</evidence>
<dbReference type="OrthoDB" id="5879551at2"/>